<dbReference type="Proteomes" id="UP001595752">
    <property type="component" value="Unassembled WGS sequence"/>
</dbReference>
<proteinExistence type="predicted"/>
<evidence type="ECO:0000313" key="3">
    <source>
        <dbReference type="Proteomes" id="UP001595752"/>
    </source>
</evidence>
<keyword evidence="3" id="KW-1185">Reference proteome</keyword>
<feature type="signal peptide" evidence="1">
    <location>
        <begin position="1"/>
        <end position="25"/>
    </location>
</feature>
<keyword evidence="1" id="KW-0732">Signal</keyword>
<reference evidence="3" key="1">
    <citation type="journal article" date="2019" name="Int. J. Syst. Evol. Microbiol.">
        <title>The Global Catalogue of Microorganisms (GCM) 10K type strain sequencing project: providing services to taxonomists for standard genome sequencing and annotation.</title>
        <authorList>
            <consortium name="The Broad Institute Genomics Platform"/>
            <consortium name="The Broad Institute Genome Sequencing Center for Infectious Disease"/>
            <person name="Wu L."/>
            <person name="Ma J."/>
        </authorList>
    </citation>
    <scope>NUCLEOTIDE SEQUENCE [LARGE SCALE GENOMIC DNA]</scope>
    <source>
        <strain evidence="3">CCUG 61889</strain>
    </source>
</reference>
<accession>A0ABV8B1K9</accession>
<dbReference type="EMBL" id="JBHRZT010000020">
    <property type="protein sequence ID" value="MFC3883066.1"/>
    <property type="molecule type" value="Genomic_DNA"/>
</dbReference>
<name>A0ABV8B1K9_9BACI</name>
<feature type="chain" id="PRO_5046241438" evidence="1">
    <location>
        <begin position="26"/>
        <end position="87"/>
    </location>
</feature>
<dbReference type="NCBIfam" id="NF041742">
    <property type="entry name" value="WGxxGxxG_fam"/>
    <property type="match status" value="1"/>
</dbReference>
<sequence>MKRKLFSILGIFILAAMTAGMPVLAEVDNNDGVRTTDNYRTNDDIRTTRVAQTTDVADDNDADWEWVGLLGLAGLLGLRRRRDREAY</sequence>
<organism evidence="2 3">
    <name type="scientific">Bacillus songklensis</name>
    <dbReference type="NCBI Taxonomy" id="1069116"/>
    <lineage>
        <taxon>Bacteria</taxon>
        <taxon>Bacillati</taxon>
        <taxon>Bacillota</taxon>
        <taxon>Bacilli</taxon>
        <taxon>Bacillales</taxon>
        <taxon>Bacillaceae</taxon>
        <taxon>Bacillus</taxon>
    </lineage>
</organism>
<protein>
    <submittedName>
        <fullName evidence="2">WGxxGxxG family protein</fullName>
    </submittedName>
</protein>
<gene>
    <name evidence="2" type="ORF">ACFOU2_05880</name>
</gene>
<dbReference type="RefSeq" id="WP_377913606.1">
    <property type="nucleotide sequence ID" value="NZ_JBHRZT010000020.1"/>
</dbReference>
<evidence type="ECO:0000313" key="2">
    <source>
        <dbReference type="EMBL" id="MFC3883066.1"/>
    </source>
</evidence>
<dbReference type="NCBIfam" id="NF038039">
    <property type="entry name" value="WGxxGxxG-CTERM"/>
    <property type="match status" value="1"/>
</dbReference>
<comment type="caution">
    <text evidence="2">The sequence shown here is derived from an EMBL/GenBank/DDBJ whole genome shotgun (WGS) entry which is preliminary data.</text>
</comment>
<evidence type="ECO:0000256" key="1">
    <source>
        <dbReference type="SAM" id="SignalP"/>
    </source>
</evidence>